<proteinExistence type="inferred from homology"/>
<accession>A0ABY7ITA5</accession>
<dbReference type="EMBL" id="CP114203">
    <property type="protein sequence ID" value="WAU02099.1"/>
    <property type="molecule type" value="Genomic_DNA"/>
</dbReference>
<keyword evidence="4" id="KW-1185">Reference proteome</keyword>
<dbReference type="InterPro" id="IPR001753">
    <property type="entry name" value="Enoyl-CoA_hydra/iso"/>
</dbReference>
<gene>
    <name evidence="3" type="ORF">STRNI_000052</name>
</gene>
<comment type="similarity">
    <text evidence="1 2">Belongs to the enoyl-CoA hydratase/isomerase family.</text>
</comment>
<evidence type="ECO:0000313" key="4">
    <source>
        <dbReference type="Proteomes" id="UP001210169"/>
    </source>
</evidence>
<dbReference type="GeneID" id="301329273"/>
<evidence type="ECO:0000313" key="3">
    <source>
        <dbReference type="EMBL" id="WAU02099.1"/>
    </source>
</evidence>
<evidence type="ECO:0000256" key="2">
    <source>
        <dbReference type="RuleBase" id="RU003707"/>
    </source>
</evidence>
<dbReference type="Pfam" id="PF00378">
    <property type="entry name" value="ECH_1"/>
    <property type="match status" value="1"/>
</dbReference>
<dbReference type="Gene3D" id="3.90.226.10">
    <property type="entry name" value="2-enoyl-CoA Hydratase, Chain A, domain 1"/>
    <property type="match status" value="1"/>
</dbReference>
<dbReference type="PANTHER" id="PTHR11941">
    <property type="entry name" value="ENOYL-COA HYDRATASE-RELATED"/>
    <property type="match status" value="1"/>
</dbReference>
<protein>
    <submittedName>
        <fullName evidence="3">Enoyl-CoA hydratase/isomerase family protein</fullName>
    </submittedName>
</protein>
<sequence length="281" mass="29945">MTAPYETISASTRLDGNVLFATFNAPPINLIGPEVVRDLVGLLEEVSRPASARVVVFDSADPDFFFPHVDLTKVPEYTAEAAKAGGPGDASLGMLFRKLSEIPAVTIAKLRGRARGAGSEFLLACDMRFASRENAVLGQPEVGIGTPPGAGAIQHLTRLLGRGRALEAVLTSADFDAELAERYGWINRAVPDAELDEFVAGIAARIGDFPRDALIVAKAAINAISLPTPADVRADAAMFQQLVRGEATQQRTTELFERGFQTRGRTELNLGDALGDLKAVD</sequence>
<dbReference type="PROSITE" id="PS00166">
    <property type="entry name" value="ENOYL_COA_HYDRATASE"/>
    <property type="match status" value="1"/>
</dbReference>
<dbReference type="PANTHER" id="PTHR11941:SF54">
    <property type="entry name" value="ENOYL-COA HYDRATASE, MITOCHONDRIAL"/>
    <property type="match status" value="1"/>
</dbReference>
<dbReference type="RefSeq" id="WP_277410269.1">
    <property type="nucleotide sequence ID" value="NZ_CP114203.1"/>
</dbReference>
<dbReference type="SUPFAM" id="SSF52096">
    <property type="entry name" value="ClpP/crotonase"/>
    <property type="match status" value="1"/>
</dbReference>
<name>A0ABY7ITA5_STRNI</name>
<evidence type="ECO:0000256" key="1">
    <source>
        <dbReference type="ARBA" id="ARBA00005254"/>
    </source>
</evidence>
<organism evidence="3 4">
    <name type="scientific">Streptomyces nigrescens</name>
    <dbReference type="NCBI Taxonomy" id="1920"/>
    <lineage>
        <taxon>Bacteria</taxon>
        <taxon>Bacillati</taxon>
        <taxon>Actinomycetota</taxon>
        <taxon>Actinomycetes</taxon>
        <taxon>Kitasatosporales</taxon>
        <taxon>Streptomycetaceae</taxon>
        <taxon>Streptomyces</taxon>
    </lineage>
</organism>
<dbReference type="InterPro" id="IPR029045">
    <property type="entry name" value="ClpP/crotonase-like_dom_sf"/>
</dbReference>
<reference evidence="3 4" key="1">
    <citation type="submission" date="2022-12" db="EMBL/GenBank/DDBJ databases">
        <authorList>
            <person name="Ruckert C."/>
            <person name="Busche T."/>
            <person name="Kalinowski J."/>
            <person name="Wittmann C."/>
        </authorList>
    </citation>
    <scope>NUCLEOTIDE SEQUENCE [LARGE SCALE GENOMIC DNA]</scope>
    <source>
        <strain evidence="3 4">DSM 40276</strain>
    </source>
</reference>
<dbReference type="InterPro" id="IPR018376">
    <property type="entry name" value="Enoyl-CoA_hyd/isom_CS"/>
</dbReference>
<dbReference type="Proteomes" id="UP001210169">
    <property type="component" value="Chromosome"/>
</dbReference>
<dbReference type="CDD" id="cd06558">
    <property type="entry name" value="crotonase-like"/>
    <property type="match status" value="1"/>
</dbReference>